<feature type="region of interest" description="Disordered" evidence="1">
    <location>
        <begin position="263"/>
        <end position="301"/>
    </location>
</feature>
<proteinExistence type="predicted"/>
<sequence length="301" mass="30402">MSSDFDRDHETVAAAFRSLKAESAAQFPPPPVDELIMRGPAALRRRRLVSLAAVVGACTAVTAGGFAVAQTLGPLKGEPDPTGSVDGPVSNTESGDGPSASPGGPASGGIDDGEATTFAPSPPADDIEALLVQGPFTGDWAEECAPGLQDADFESWEITGDTGWSIAFAAEGDVDLDGEKDTLLALTCGELTGVAAFAAAEDEGAPVLASFGWVWQPGEELRVPETVTAAETGVVTVTGVDELDEPWTASFAWDPEELVFAPVDEGASAEPTDSATTTSSAPSETPTTDAATSGTTGAGGS</sequence>
<evidence type="ECO:0000313" key="3">
    <source>
        <dbReference type="EMBL" id="MFC6959223.1"/>
    </source>
</evidence>
<organism evidence="3 4">
    <name type="scientific">Glycomyces mayteni</name>
    <dbReference type="NCBI Taxonomy" id="543887"/>
    <lineage>
        <taxon>Bacteria</taxon>
        <taxon>Bacillati</taxon>
        <taxon>Actinomycetota</taxon>
        <taxon>Actinomycetes</taxon>
        <taxon>Glycomycetales</taxon>
        <taxon>Glycomycetaceae</taxon>
        <taxon>Glycomyces</taxon>
    </lineage>
</organism>
<evidence type="ECO:0000256" key="2">
    <source>
        <dbReference type="SAM" id="Phobius"/>
    </source>
</evidence>
<keyword evidence="2" id="KW-0812">Transmembrane</keyword>
<evidence type="ECO:0000256" key="1">
    <source>
        <dbReference type="SAM" id="MobiDB-lite"/>
    </source>
</evidence>
<feature type="compositionally biased region" description="Low complexity" evidence="1">
    <location>
        <begin position="94"/>
        <end position="104"/>
    </location>
</feature>
<keyword evidence="2" id="KW-0472">Membrane</keyword>
<keyword evidence="2" id="KW-1133">Transmembrane helix</keyword>
<feature type="compositionally biased region" description="Low complexity" evidence="1">
    <location>
        <begin position="268"/>
        <end position="295"/>
    </location>
</feature>
<keyword evidence="4" id="KW-1185">Reference proteome</keyword>
<accession>A0ABW2DCB2</accession>
<feature type="region of interest" description="Disordered" evidence="1">
    <location>
        <begin position="73"/>
        <end position="124"/>
    </location>
</feature>
<dbReference type="EMBL" id="JBHSYS010000004">
    <property type="protein sequence ID" value="MFC6959223.1"/>
    <property type="molecule type" value="Genomic_DNA"/>
</dbReference>
<gene>
    <name evidence="3" type="ORF">ACFQS3_18665</name>
</gene>
<evidence type="ECO:0000313" key="4">
    <source>
        <dbReference type="Proteomes" id="UP001596470"/>
    </source>
</evidence>
<dbReference type="Proteomes" id="UP001596470">
    <property type="component" value="Unassembled WGS sequence"/>
</dbReference>
<reference evidence="4" key="1">
    <citation type="journal article" date="2019" name="Int. J. Syst. Evol. Microbiol.">
        <title>The Global Catalogue of Microorganisms (GCM) 10K type strain sequencing project: providing services to taxonomists for standard genome sequencing and annotation.</title>
        <authorList>
            <consortium name="The Broad Institute Genomics Platform"/>
            <consortium name="The Broad Institute Genome Sequencing Center for Infectious Disease"/>
            <person name="Wu L."/>
            <person name="Ma J."/>
        </authorList>
    </citation>
    <scope>NUCLEOTIDE SEQUENCE [LARGE SCALE GENOMIC DNA]</scope>
    <source>
        <strain evidence="4">KACC 12634</strain>
    </source>
</reference>
<comment type="caution">
    <text evidence="3">The sequence shown here is derived from an EMBL/GenBank/DDBJ whole genome shotgun (WGS) entry which is preliminary data.</text>
</comment>
<protein>
    <submittedName>
        <fullName evidence="3">Uncharacterized protein</fullName>
    </submittedName>
</protein>
<feature type="transmembrane region" description="Helical" evidence="2">
    <location>
        <begin position="48"/>
        <end position="69"/>
    </location>
</feature>
<name>A0ABW2DCB2_9ACTN</name>
<dbReference type="RefSeq" id="WP_382344937.1">
    <property type="nucleotide sequence ID" value="NZ_JBHMBP010000001.1"/>
</dbReference>